<evidence type="ECO:0000313" key="4">
    <source>
        <dbReference type="EMBL" id="RGW49112.1"/>
    </source>
</evidence>
<feature type="domain" description="HTH cro/C1-type" evidence="1">
    <location>
        <begin position="41"/>
        <end position="95"/>
    </location>
</feature>
<dbReference type="Proteomes" id="UP000285642">
    <property type="component" value="Unassembled WGS sequence"/>
</dbReference>
<dbReference type="GeneID" id="92863338"/>
<dbReference type="Proteomes" id="UP000285981">
    <property type="component" value="Unassembled WGS sequence"/>
</dbReference>
<reference evidence="9 10" key="1">
    <citation type="submission" date="2018-08" db="EMBL/GenBank/DDBJ databases">
        <title>A genome reference for cultivated species of the human gut microbiota.</title>
        <authorList>
            <person name="Zou Y."/>
            <person name="Xue W."/>
            <person name="Luo G."/>
        </authorList>
    </citation>
    <scope>NUCLEOTIDE SEQUENCE [LARGE SCALE GENOMIC DNA]</scope>
    <source>
        <strain evidence="4 10">AF12-11</strain>
        <strain evidence="3 15">AF21-25</strain>
        <strain evidence="8 14">AF31-13BH</strain>
        <strain evidence="7 11">AF36-1BH</strain>
        <strain evidence="6 12">AF42-21</strain>
        <strain evidence="5 13">AM42-8</strain>
        <strain evidence="2 9">OM03-2</strain>
    </source>
</reference>
<dbReference type="Proteomes" id="UP000266376">
    <property type="component" value="Unassembled WGS sequence"/>
</dbReference>
<evidence type="ECO:0000313" key="15">
    <source>
        <dbReference type="Proteomes" id="UP000285981"/>
    </source>
</evidence>
<evidence type="ECO:0000313" key="12">
    <source>
        <dbReference type="Proteomes" id="UP000284152"/>
    </source>
</evidence>
<dbReference type="SMART" id="SM00530">
    <property type="entry name" value="HTH_XRE"/>
    <property type="match status" value="1"/>
</dbReference>
<dbReference type="Pfam" id="PF01381">
    <property type="entry name" value="HTH_3"/>
    <property type="match status" value="1"/>
</dbReference>
<evidence type="ECO:0000313" key="2">
    <source>
        <dbReference type="EMBL" id="RGN88413.1"/>
    </source>
</evidence>
<dbReference type="Gene3D" id="1.10.260.40">
    <property type="entry name" value="lambda repressor-like DNA-binding domains"/>
    <property type="match status" value="1"/>
</dbReference>
<gene>
    <name evidence="6" type="ORF">DW054_16675</name>
    <name evidence="5" type="ORF">DW924_12550</name>
    <name evidence="4" type="ORF">DWV67_14310</name>
    <name evidence="3" type="ORF">DWX78_14955</name>
    <name evidence="8" type="ORF">DWZ24_11340</name>
    <name evidence="7" type="ORF">DWZ98_07615</name>
    <name evidence="2" type="ORF">DXB36_13700</name>
</gene>
<evidence type="ECO:0000313" key="9">
    <source>
        <dbReference type="Proteomes" id="UP000260841"/>
    </source>
</evidence>
<dbReference type="EMBL" id="QRQQ01000010">
    <property type="protein sequence ID" value="RHN14953.1"/>
    <property type="molecule type" value="Genomic_DNA"/>
</dbReference>
<evidence type="ECO:0000313" key="8">
    <source>
        <dbReference type="EMBL" id="RHN14953.1"/>
    </source>
</evidence>
<dbReference type="EMBL" id="QRNS01000079">
    <property type="protein sequence ID" value="RHK58945.1"/>
    <property type="molecule type" value="Genomic_DNA"/>
</dbReference>
<evidence type="ECO:0000313" key="14">
    <source>
        <dbReference type="Proteomes" id="UP000285652"/>
    </source>
</evidence>
<dbReference type="EMBL" id="QSVB01000018">
    <property type="protein sequence ID" value="RGN88413.1"/>
    <property type="molecule type" value="Genomic_DNA"/>
</dbReference>
<evidence type="ECO:0000313" key="11">
    <source>
        <dbReference type="Proteomes" id="UP000283325"/>
    </source>
</evidence>
<comment type="caution">
    <text evidence="4">The sequence shown here is derived from an EMBL/GenBank/DDBJ whole genome shotgun (WGS) entry which is preliminary data.</text>
</comment>
<dbReference type="GO" id="GO:0003677">
    <property type="term" value="F:DNA binding"/>
    <property type="evidence" value="ECO:0007669"/>
    <property type="project" value="InterPro"/>
</dbReference>
<dbReference type="EMBL" id="QRPD01000005">
    <property type="protein sequence ID" value="RHL88250.1"/>
    <property type="molecule type" value="Genomic_DNA"/>
</dbReference>
<evidence type="ECO:0000313" key="6">
    <source>
        <dbReference type="EMBL" id="RHK58945.1"/>
    </source>
</evidence>
<sequence length="100" mass="11764">MKENREEYQNEKEKREKRLLAYADMIQSAVQQDSSEVIRQLVEERKRQRLTQQELSDITGVRTSNIARFEGGTRIPTLLMLEKYANALGKHIEVSIRDKE</sequence>
<evidence type="ECO:0000313" key="7">
    <source>
        <dbReference type="EMBL" id="RHL88250.1"/>
    </source>
</evidence>
<protein>
    <submittedName>
        <fullName evidence="4">XRE family transcriptional regulator</fullName>
    </submittedName>
</protein>
<dbReference type="InterPro" id="IPR010982">
    <property type="entry name" value="Lambda_DNA-bd_dom_sf"/>
</dbReference>
<dbReference type="SUPFAM" id="SSF47413">
    <property type="entry name" value="lambda repressor-like DNA-binding domains"/>
    <property type="match status" value="1"/>
</dbReference>
<dbReference type="Proteomes" id="UP000285652">
    <property type="component" value="Unassembled WGS sequence"/>
</dbReference>
<dbReference type="Proteomes" id="UP000283325">
    <property type="component" value="Unassembled WGS sequence"/>
</dbReference>
<dbReference type="InterPro" id="IPR001387">
    <property type="entry name" value="Cro/C1-type_HTH"/>
</dbReference>
<dbReference type="EMBL" id="QSFS01000015">
    <property type="protein sequence ID" value="RHA67257.1"/>
    <property type="molecule type" value="Genomic_DNA"/>
</dbReference>
<accession>A0A395XLP1</accession>
<dbReference type="Proteomes" id="UP000284152">
    <property type="component" value="Unassembled WGS sequence"/>
</dbReference>
<evidence type="ECO:0000313" key="5">
    <source>
        <dbReference type="EMBL" id="RHA67257.1"/>
    </source>
</evidence>
<dbReference type="AlphaFoldDB" id="A0A395XLP1"/>
<dbReference type="PROSITE" id="PS50943">
    <property type="entry name" value="HTH_CROC1"/>
    <property type="match status" value="1"/>
</dbReference>
<dbReference type="EMBL" id="QRVU01000129">
    <property type="protein sequence ID" value="RGS66839.1"/>
    <property type="molecule type" value="Genomic_DNA"/>
</dbReference>
<organism evidence="4 10">
    <name type="scientific">Dorea formicigenerans</name>
    <dbReference type="NCBI Taxonomy" id="39486"/>
    <lineage>
        <taxon>Bacteria</taxon>
        <taxon>Bacillati</taxon>
        <taxon>Bacillota</taxon>
        <taxon>Clostridia</taxon>
        <taxon>Lachnospirales</taxon>
        <taxon>Lachnospiraceae</taxon>
        <taxon>Dorea</taxon>
    </lineage>
</organism>
<name>A0A395XLP1_9FIRM</name>
<evidence type="ECO:0000259" key="1">
    <source>
        <dbReference type="PROSITE" id="PS50943"/>
    </source>
</evidence>
<evidence type="ECO:0000313" key="10">
    <source>
        <dbReference type="Proteomes" id="UP000266376"/>
    </source>
</evidence>
<dbReference type="CDD" id="cd00093">
    <property type="entry name" value="HTH_XRE"/>
    <property type="match status" value="1"/>
</dbReference>
<evidence type="ECO:0000313" key="3">
    <source>
        <dbReference type="EMBL" id="RGS66839.1"/>
    </source>
</evidence>
<dbReference type="EMBL" id="QSAJ01000049">
    <property type="protein sequence ID" value="RGW49112.1"/>
    <property type="molecule type" value="Genomic_DNA"/>
</dbReference>
<dbReference type="Proteomes" id="UP000260841">
    <property type="component" value="Unassembled WGS sequence"/>
</dbReference>
<dbReference type="RefSeq" id="WP_005336019.1">
    <property type="nucleotide sequence ID" value="NZ_CP102279.1"/>
</dbReference>
<proteinExistence type="predicted"/>
<evidence type="ECO:0000313" key="13">
    <source>
        <dbReference type="Proteomes" id="UP000285642"/>
    </source>
</evidence>